<feature type="non-terminal residue" evidence="2">
    <location>
        <position position="402"/>
    </location>
</feature>
<dbReference type="Proteomes" id="UP000324800">
    <property type="component" value="Unassembled WGS sequence"/>
</dbReference>
<evidence type="ECO:0000313" key="3">
    <source>
        <dbReference type="Proteomes" id="UP000324800"/>
    </source>
</evidence>
<feature type="compositionally biased region" description="Low complexity" evidence="1">
    <location>
        <begin position="289"/>
        <end position="299"/>
    </location>
</feature>
<protein>
    <submittedName>
        <fullName evidence="2">Uncharacterized protein</fullName>
    </submittedName>
</protein>
<sequence>MATSLATSIKSFNTPQRSITIQQPSPGIHRDLGTKESPPKTHFTGQPDTPKLAKIEGNIAITDESPRQSYFQRRTRGVFVEIARPVNAPKQMYLPARRIISAAKLKKLAEQSQQKPEKYSPSKKSTSSQQKTPKNKNSVETQQIPFVPSQFSQYPLIYGSPATMPIQQTNGPFQGAYLMPFPNPSLFYPPQFSTNAQATSPGTSLLQPPSVNPIQYFPPPGTPQFIQPQQVTFSPYIQPSSNKTDNPQTPKHQKSITPTQSRKDSSTDETPPSTKKNESKHKNSEINRPSSSPSKISTSKKIENKPDKNKQNKKPMSQNQFVEQKTKEMRDFYNALLKAEEQRVKFWRRGGKDKKQKKQKNKENQQKDGEDDNNENNNNENDDQNTSSSTQSDSDEAPVNPQ</sequence>
<feature type="region of interest" description="Disordered" evidence="1">
    <location>
        <begin position="347"/>
        <end position="402"/>
    </location>
</feature>
<comment type="caution">
    <text evidence="2">The sequence shown here is derived from an EMBL/GenBank/DDBJ whole genome shotgun (WGS) entry which is preliminary data.</text>
</comment>
<feature type="region of interest" description="Disordered" evidence="1">
    <location>
        <begin position="1"/>
        <end position="51"/>
    </location>
</feature>
<feature type="compositionally biased region" description="Low complexity" evidence="1">
    <location>
        <begin position="122"/>
        <end position="132"/>
    </location>
</feature>
<feature type="compositionally biased region" description="Basic residues" evidence="1">
    <location>
        <begin position="347"/>
        <end position="360"/>
    </location>
</feature>
<feature type="compositionally biased region" description="Basic and acidic residues" evidence="1">
    <location>
        <begin position="300"/>
        <end position="310"/>
    </location>
</feature>
<feature type="compositionally biased region" description="Polar residues" evidence="1">
    <location>
        <begin position="191"/>
        <end position="213"/>
    </location>
</feature>
<feature type="region of interest" description="Disordered" evidence="1">
    <location>
        <begin position="107"/>
        <end position="144"/>
    </location>
</feature>
<name>A0A5J4TSL2_9EUKA</name>
<feature type="compositionally biased region" description="Polar residues" evidence="1">
    <location>
        <begin position="135"/>
        <end position="144"/>
    </location>
</feature>
<proteinExistence type="predicted"/>
<feature type="compositionally biased region" description="Polar residues" evidence="1">
    <location>
        <begin position="1"/>
        <end position="25"/>
    </location>
</feature>
<dbReference type="AlphaFoldDB" id="A0A5J4TSL2"/>
<feature type="region of interest" description="Disordered" evidence="1">
    <location>
        <begin position="190"/>
        <end position="326"/>
    </location>
</feature>
<evidence type="ECO:0000313" key="2">
    <source>
        <dbReference type="EMBL" id="KAA6360913.1"/>
    </source>
</evidence>
<feature type="compositionally biased region" description="Polar residues" evidence="1">
    <location>
        <begin position="224"/>
        <end position="260"/>
    </location>
</feature>
<dbReference type="EMBL" id="SNRW01026271">
    <property type="protein sequence ID" value="KAA6360913.1"/>
    <property type="molecule type" value="Genomic_DNA"/>
</dbReference>
<feature type="compositionally biased region" description="Basic and acidic residues" evidence="1">
    <location>
        <begin position="28"/>
        <end position="39"/>
    </location>
</feature>
<evidence type="ECO:0000256" key="1">
    <source>
        <dbReference type="SAM" id="MobiDB-lite"/>
    </source>
</evidence>
<accession>A0A5J4TSL2</accession>
<organism evidence="2 3">
    <name type="scientific">Streblomastix strix</name>
    <dbReference type="NCBI Taxonomy" id="222440"/>
    <lineage>
        <taxon>Eukaryota</taxon>
        <taxon>Metamonada</taxon>
        <taxon>Preaxostyla</taxon>
        <taxon>Oxymonadida</taxon>
        <taxon>Streblomastigidae</taxon>
        <taxon>Streblomastix</taxon>
    </lineage>
</organism>
<reference evidence="2 3" key="1">
    <citation type="submission" date="2019-03" db="EMBL/GenBank/DDBJ databases">
        <title>Single cell metagenomics reveals metabolic interactions within the superorganism composed of flagellate Streblomastix strix and complex community of Bacteroidetes bacteria on its surface.</title>
        <authorList>
            <person name="Treitli S.C."/>
            <person name="Kolisko M."/>
            <person name="Husnik F."/>
            <person name="Keeling P."/>
            <person name="Hampl V."/>
        </authorList>
    </citation>
    <scope>NUCLEOTIDE SEQUENCE [LARGE SCALE GENOMIC DNA]</scope>
    <source>
        <strain evidence="2">ST1C</strain>
    </source>
</reference>
<feature type="compositionally biased region" description="Basic and acidic residues" evidence="1">
    <location>
        <begin position="275"/>
        <end position="285"/>
    </location>
</feature>
<gene>
    <name evidence="2" type="ORF">EZS28_043560</name>
</gene>
<feature type="compositionally biased region" description="Low complexity" evidence="1">
    <location>
        <begin position="375"/>
        <end position="392"/>
    </location>
</feature>